<evidence type="ECO:0000256" key="8">
    <source>
        <dbReference type="ARBA" id="ARBA00024069"/>
    </source>
</evidence>
<dbReference type="GO" id="GO:0008654">
    <property type="term" value="P:phospholipid biosynthetic process"/>
    <property type="evidence" value="ECO:0007669"/>
    <property type="project" value="UniProtKB-KW"/>
</dbReference>
<dbReference type="STRING" id="314278.NB231_17088"/>
<dbReference type="Gene3D" id="3.40.718.10">
    <property type="entry name" value="Isopropylmalate Dehydrogenase"/>
    <property type="match status" value="1"/>
</dbReference>
<sequence>MSQCFTIALDAMGGDHGPAAVVPAALRALNRHSGLVHLILVGRPEMVREELHRHGGQECEALRIHSASQVVDMAELPSQALRGKKDSSMRVAVNLVKEGVADACVSAGNTGALVAMARYVLKTLPGIDRPAICTTIPCLGGCFHMLDLGGNVDCAAEQLFRFAVMGSVLARASGTDSPRIGLMNLGEEEIKGNGQVKRAAQLLQASTLNYIGYVEGDSAYKGVADVVVCDGFVGNVALKSSEGVAFVISRYLQEAFHKNLLSKLAGLIALPVLHSLRRRLDPRQYNGASLLGLRGVVVKSHGGADAVAFERAIDVGILEAEKAVPRLIDERLREIFSQEQLQT</sequence>
<comment type="similarity">
    <text evidence="10">Belongs to the PlsX family.</text>
</comment>
<comment type="catalytic activity">
    <reaction evidence="1 10">
        <text>a fatty acyl-[ACP] + phosphate = an acyl phosphate + holo-[ACP]</text>
        <dbReference type="Rhea" id="RHEA:42292"/>
        <dbReference type="Rhea" id="RHEA-COMP:9685"/>
        <dbReference type="Rhea" id="RHEA-COMP:14125"/>
        <dbReference type="ChEBI" id="CHEBI:43474"/>
        <dbReference type="ChEBI" id="CHEBI:59918"/>
        <dbReference type="ChEBI" id="CHEBI:64479"/>
        <dbReference type="ChEBI" id="CHEBI:138651"/>
        <dbReference type="EC" id="2.3.1.274"/>
    </reaction>
</comment>
<dbReference type="InterPro" id="IPR003664">
    <property type="entry name" value="FA_synthesis"/>
</dbReference>
<keyword evidence="2 10" id="KW-0963">Cytoplasm</keyword>
<keyword evidence="6 10" id="KW-0594">Phospholipid biosynthesis</keyword>
<proteinExistence type="inferred from homology"/>
<accession>A4BML8</accession>
<dbReference type="eggNOG" id="COG0416">
    <property type="taxonomic scope" value="Bacteria"/>
</dbReference>
<evidence type="ECO:0000256" key="3">
    <source>
        <dbReference type="ARBA" id="ARBA00022516"/>
    </source>
</evidence>
<dbReference type="PANTHER" id="PTHR30100:SF1">
    <property type="entry name" value="PHOSPHATE ACYLTRANSFERASE"/>
    <property type="match status" value="1"/>
</dbReference>
<dbReference type="EC" id="2.3.1.274" evidence="8 10"/>
<evidence type="ECO:0000256" key="7">
    <source>
        <dbReference type="ARBA" id="ARBA00023264"/>
    </source>
</evidence>
<evidence type="ECO:0000256" key="4">
    <source>
        <dbReference type="ARBA" id="ARBA00022679"/>
    </source>
</evidence>
<evidence type="ECO:0000256" key="5">
    <source>
        <dbReference type="ARBA" id="ARBA00023098"/>
    </source>
</evidence>
<dbReference type="GO" id="GO:0006633">
    <property type="term" value="P:fatty acid biosynthetic process"/>
    <property type="evidence" value="ECO:0007669"/>
    <property type="project" value="UniProtKB-UniRule"/>
</dbReference>
<name>A4BML8_9GAMM</name>
<keyword evidence="12" id="KW-1185">Reference proteome</keyword>
<evidence type="ECO:0000256" key="2">
    <source>
        <dbReference type="ARBA" id="ARBA00022490"/>
    </source>
</evidence>
<dbReference type="PIRSF" id="PIRSF002465">
    <property type="entry name" value="Phsphlp_syn_PlsX"/>
    <property type="match status" value="1"/>
</dbReference>
<protein>
    <recommendedName>
        <fullName evidence="8 10">Phosphate acyltransferase</fullName>
        <ecNumber evidence="8 10">2.3.1.274</ecNumber>
    </recommendedName>
    <alternativeName>
        <fullName evidence="10">Acyl-ACP phosphotransacylase</fullName>
    </alternativeName>
    <alternativeName>
        <fullName evidence="10">Acyl-[acyl-carrier-protein]--phosphate acyltransferase</fullName>
    </alternativeName>
    <alternativeName>
        <fullName evidence="10">Phosphate-acyl-ACP acyltransferase</fullName>
    </alternativeName>
</protein>
<dbReference type="PANTHER" id="PTHR30100">
    <property type="entry name" value="FATTY ACID/PHOSPHOLIPID SYNTHESIS PROTEIN PLSX"/>
    <property type="match status" value="1"/>
</dbReference>
<evidence type="ECO:0000256" key="10">
    <source>
        <dbReference type="HAMAP-Rule" id="MF_00019"/>
    </source>
</evidence>
<comment type="pathway">
    <text evidence="10">Lipid metabolism; phospholipid metabolism.</text>
</comment>
<dbReference type="InterPro" id="IPR012281">
    <property type="entry name" value="Phospholipid_synth_PlsX-like"/>
</dbReference>
<dbReference type="RefSeq" id="WP_005005017.1">
    <property type="nucleotide sequence ID" value="NZ_CH672427.1"/>
</dbReference>
<evidence type="ECO:0000256" key="9">
    <source>
        <dbReference type="ARBA" id="ARBA00046608"/>
    </source>
</evidence>
<dbReference type="EMBL" id="AAOF01000001">
    <property type="protein sequence ID" value="EAR23556.1"/>
    <property type="molecule type" value="Genomic_DNA"/>
</dbReference>
<dbReference type="Proteomes" id="UP000003374">
    <property type="component" value="Unassembled WGS sequence"/>
</dbReference>
<evidence type="ECO:0000313" key="11">
    <source>
        <dbReference type="EMBL" id="EAR23556.1"/>
    </source>
</evidence>
<dbReference type="OrthoDB" id="9806408at2"/>
<dbReference type="GO" id="GO:0005737">
    <property type="term" value="C:cytoplasm"/>
    <property type="evidence" value="ECO:0007669"/>
    <property type="project" value="UniProtKB-SubCell"/>
</dbReference>
<evidence type="ECO:0000256" key="1">
    <source>
        <dbReference type="ARBA" id="ARBA00001232"/>
    </source>
</evidence>
<gene>
    <name evidence="10" type="primary">plsX</name>
    <name evidence="11" type="ORF">NB231_17088</name>
</gene>
<keyword evidence="5 10" id="KW-0443">Lipid metabolism</keyword>
<keyword evidence="7 10" id="KW-1208">Phospholipid metabolism</keyword>
<comment type="caution">
    <text evidence="11">The sequence shown here is derived from an EMBL/GenBank/DDBJ whole genome shotgun (WGS) entry which is preliminary data.</text>
</comment>
<dbReference type="GO" id="GO:0043811">
    <property type="term" value="F:phosphate:acyl-[acyl carrier protein] acyltransferase activity"/>
    <property type="evidence" value="ECO:0007669"/>
    <property type="project" value="UniProtKB-UniRule"/>
</dbReference>
<organism evidence="11 12">
    <name type="scientific">Nitrococcus mobilis Nb-231</name>
    <dbReference type="NCBI Taxonomy" id="314278"/>
    <lineage>
        <taxon>Bacteria</taxon>
        <taxon>Pseudomonadati</taxon>
        <taxon>Pseudomonadota</taxon>
        <taxon>Gammaproteobacteria</taxon>
        <taxon>Chromatiales</taxon>
        <taxon>Ectothiorhodospiraceae</taxon>
        <taxon>Nitrococcus</taxon>
    </lineage>
</organism>
<comment type="function">
    <text evidence="10">Catalyzes the reversible formation of acyl-phosphate (acyl-PO(4)) from acyl-[acyl-carrier-protein] (acyl-ACP). This enzyme utilizes acyl-ACP as fatty acyl donor, but not acyl-CoA.</text>
</comment>
<dbReference type="Pfam" id="PF02504">
    <property type="entry name" value="FA_synthesis"/>
    <property type="match status" value="1"/>
</dbReference>
<evidence type="ECO:0000313" key="12">
    <source>
        <dbReference type="Proteomes" id="UP000003374"/>
    </source>
</evidence>
<keyword evidence="3 10" id="KW-0444">Lipid biosynthesis</keyword>
<reference evidence="11 12" key="1">
    <citation type="submission" date="2006-02" db="EMBL/GenBank/DDBJ databases">
        <authorList>
            <person name="Waterbury J."/>
            <person name="Ferriera S."/>
            <person name="Johnson J."/>
            <person name="Kravitz S."/>
            <person name="Halpern A."/>
            <person name="Remington K."/>
            <person name="Beeson K."/>
            <person name="Tran B."/>
            <person name="Rogers Y.-H."/>
            <person name="Friedman R."/>
            <person name="Venter J.C."/>
        </authorList>
    </citation>
    <scope>NUCLEOTIDE SEQUENCE [LARGE SCALE GENOMIC DNA]</scope>
    <source>
        <strain evidence="11 12">Nb-231</strain>
    </source>
</reference>
<dbReference type="HAMAP" id="MF_00019">
    <property type="entry name" value="PlsX"/>
    <property type="match status" value="1"/>
</dbReference>
<dbReference type="AlphaFoldDB" id="A4BML8"/>
<dbReference type="UniPathway" id="UPA00085"/>
<dbReference type="HOGENOM" id="CLU_039379_1_0_6"/>
<dbReference type="NCBIfam" id="TIGR00182">
    <property type="entry name" value="plsX"/>
    <property type="match status" value="1"/>
</dbReference>
<dbReference type="SUPFAM" id="SSF53659">
    <property type="entry name" value="Isocitrate/Isopropylmalate dehydrogenase-like"/>
    <property type="match status" value="1"/>
</dbReference>
<keyword evidence="4 10" id="KW-0808">Transferase</keyword>
<comment type="subunit">
    <text evidence="9 10">Homodimer. Probably interacts with PlsY.</text>
</comment>
<evidence type="ECO:0000256" key="6">
    <source>
        <dbReference type="ARBA" id="ARBA00023209"/>
    </source>
</evidence>
<comment type="subcellular location">
    <subcellularLocation>
        <location evidence="10">Cytoplasm</location>
    </subcellularLocation>
    <text evidence="10">Associated with the membrane possibly through PlsY.</text>
</comment>